<dbReference type="AlphaFoldDB" id="A0A2T7UIL6"/>
<dbReference type="Proteomes" id="UP000037507">
    <property type="component" value="Unassembled WGS sequence"/>
</dbReference>
<name>A0A2T7UIL6_9BURK</name>
<dbReference type="STRING" id="1293045.H663_00745"/>
<proteinExistence type="predicted"/>
<dbReference type="PROSITE" id="PS51332">
    <property type="entry name" value="B12_BINDING"/>
    <property type="match status" value="1"/>
</dbReference>
<organism evidence="2 3">
    <name type="scientific">Limnohabitans planktonicus II-D5</name>
    <dbReference type="NCBI Taxonomy" id="1293045"/>
    <lineage>
        <taxon>Bacteria</taxon>
        <taxon>Pseudomonadati</taxon>
        <taxon>Pseudomonadota</taxon>
        <taxon>Betaproteobacteria</taxon>
        <taxon>Burkholderiales</taxon>
        <taxon>Comamonadaceae</taxon>
        <taxon>Limnohabitans</taxon>
    </lineage>
</organism>
<comment type="caution">
    <text evidence="2">The sequence shown here is derived from an EMBL/GenBank/DDBJ whole genome shotgun (WGS) entry which is preliminary data.</text>
</comment>
<evidence type="ECO:0000259" key="1">
    <source>
        <dbReference type="PROSITE" id="PS51332"/>
    </source>
</evidence>
<dbReference type="RefSeq" id="WP_053168839.1">
    <property type="nucleotide sequence ID" value="NZ_LFYT02000001.1"/>
</dbReference>
<dbReference type="InterPro" id="IPR006158">
    <property type="entry name" value="Cobalamin-bd"/>
</dbReference>
<keyword evidence="3" id="KW-1185">Reference proteome</keyword>
<dbReference type="Gene3D" id="3.40.50.280">
    <property type="entry name" value="Cobalamin-binding domain"/>
    <property type="match status" value="1"/>
</dbReference>
<dbReference type="InterPro" id="IPR036724">
    <property type="entry name" value="Cobalamin-bd_sf"/>
</dbReference>
<dbReference type="EMBL" id="LFYT02000001">
    <property type="protein sequence ID" value="PVE44501.1"/>
    <property type="molecule type" value="Genomic_DNA"/>
</dbReference>
<feature type="domain" description="B12-binding" evidence="1">
    <location>
        <begin position="138"/>
        <end position="262"/>
    </location>
</feature>
<dbReference type="GO" id="GO:0031419">
    <property type="term" value="F:cobalamin binding"/>
    <property type="evidence" value="ECO:0007669"/>
    <property type="project" value="InterPro"/>
</dbReference>
<evidence type="ECO:0000313" key="2">
    <source>
        <dbReference type="EMBL" id="PVE44501.1"/>
    </source>
</evidence>
<reference evidence="2" key="1">
    <citation type="submission" date="2017-04" db="EMBL/GenBank/DDBJ databases">
        <title>Unexpected and diverse lifestyles within the genus Limnohabitans.</title>
        <authorList>
            <person name="Kasalicky V."/>
            <person name="Mehrshad M."/>
            <person name="Andrei S.-A."/>
            <person name="Salcher M."/>
            <person name="Kratochvilova H."/>
            <person name="Simek K."/>
            <person name="Ghai R."/>
        </authorList>
    </citation>
    <scope>NUCLEOTIDE SEQUENCE [LARGE SCALE GENOMIC DNA]</scope>
    <source>
        <strain evidence="2">II-D5</strain>
    </source>
</reference>
<gene>
    <name evidence="2" type="ORF">H663_000295</name>
</gene>
<sequence length="262" mass="28584">MAQFNVEDSQFPPQMAGLATQLPEALRQGVPVGPRLVGGTSFAGKSALDLAQVQHLAQACLQGLDAARRVVFGWQRQGQSLEDIYLQGITPCARLLGQWWCSDRLDFAMTTIASSHLQQLLHDFSAEFLLESPQQRNGLSLLLLTEPGAQHSMGLFMLSEFFKRAGWTVTVGVPQDVAEFKHLFLSDWFDAAGISVSTDRHLQTLTHLLPPLREASDNLNLQVFVGGPMAFMAPDSLKGLAAKLVAEDAPKTVACVTQMLVL</sequence>
<accession>A0A2T7UIL6</accession>
<dbReference type="SUPFAM" id="SSF52242">
    <property type="entry name" value="Cobalamin (vitamin B12)-binding domain"/>
    <property type="match status" value="1"/>
</dbReference>
<evidence type="ECO:0000313" key="3">
    <source>
        <dbReference type="Proteomes" id="UP000037507"/>
    </source>
</evidence>
<protein>
    <recommendedName>
        <fullName evidence="1">B12-binding domain-containing protein</fullName>
    </recommendedName>
</protein>
<dbReference type="OrthoDB" id="8561005at2"/>
<dbReference type="GO" id="GO:0046872">
    <property type="term" value="F:metal ion binding"/>
    <property type="evidence" value="ECO:0007669"/>
    <property type="project" value="InterPro"/>
</dbReference>